<dbReference type="EMBL" id="QXFU01001311">
    <property type="protein sequence ID" value="KAE9005236.1"/>
    <property type="molecule type" value="Genomic_DNA"/>
</dbReference>
<dbReference type="AlphaFoldDB" id="A0A6A3KCU6"/>
<accession>A0A6A3KCU6</accession>
<dbReference type="Proteomes" id="UP000435112">
    <property type="component" value="Unassembled WGS sequence"/>
</dbReference>
<protein>
    <submittedName>
        <fullName evidence="1">Uncharacterized protein</fullName>
    </submittedName>
</protein>
<name>A0A6A3KCU6_9STRA</name>
<gene>
    <name evidence="1" type="ORF">PR002_g16827</name>
</gene>
<proteinExistence type="predicted"/>
<dbReference type="OrthoDB" id="10271442at2759"/>
<comment type="caution">
    <text evidence="1">The sequence shown here is derived from an EMBL/GenBank/DDBJ whole genome shotgun (WGS) entry which is preliminary data.</text>
</comment>
<evidence type="ECO:0000313" key="1">
    <source>
        <dbReference type="EMBL" id="KAE9005236.1"/>
    </source>
</evidence>
<evidence type="ECO:0000313" key="2">
    <source>
        <dbReference type="Proteomes" id="UP000435112"/>
    </source>
</evidence>
<reference evidence="1 2" key="1">
    <citation type="submission" date="2018-09" db="EMBL/GenBank/DDBJ databases">
        <title>Genomic investigation of the strawberry pathogen Phytophthora fragariae indicates pathogenicity is determined by transcriptional variation in three key races.</title>
        <authorList>
            <person name="Adams T.M."/>
            <person name="Armitage A.D."/>
            <person name="Sobczyk M.K."/>
            <person name="Bates H.J."/>
            <person name="Dunwell J.M."/>
            <person name="Nellist C.F."/>
            <person name="Harrison R.J."/>
        </authorList>
    </citation>
    <scope>NUCLEOTIDE SEQUENCE [LARGE SCALE GENOMIC DNA]</scope>
    <source>
        <strain evidence="1 2">SCRP324</strain>
    </source>
</reference>
<sequence length="51" mass="5350">MLGAGSASAKNHAALLRGLPAWVCCVYATSQPLTTATSDAIHPPYKNYMIS</sequence>
<organism evidence="1 2">
    <name type="scientific">Phytophthora rubi</name>
    <dbReference type="NCBI Taxonomy" id="129364"/>
    <lineage>
        <taxon>Eukaryota</taxon>
        <taxon>Sar</taxon>
        <taxon>Stramenopiles</taxon>
        <taxon>Oomycota</taxon>
        <taxon>Peronosporomycetes</taxon>
        <taxon>Peronosporales</taxon>
        <taxon>Peronosporaceae</taxon>
        <taxon>Phytophthora</taxon>
    </lineage>
</organism>